<evidence type="ECO:0000256" key="5">
    <source>
        <dbReference type="ARBA" id="ARBA00022821"/>
    </source>
</evidence>
<gene>
    <name evidence="10" type="ORF">GUJ93_ZPchr0013g34885</name>
</gene>
<keyword evidence="5" id="KW-0611">Plant defense</keyword>
<evidence type="ECO:0000256" key="1">
    <source>
        <dbReference type="ARBA" id="ARBA00008894"/>
    </source>
</evidence>
<evidence type="ECO:0000256" key="2">
    <source>
        <dbReference type="ARBA" id="ARBA00022614"/>
    </source>
</evidence>
<dbReference type="Pfam" id="PF18052">
    <property type="entry name" value="Rx_N"/>
    <property type="match status" value="1"/>
</dbReference>
<accession>A0A8J6C578</accession>
<evidence type="ECO:0008006" key="12">
    <source>
        <dbReference type="Google" id="ProtNLM"/>
    </source>
</evidence>
<dbReference type="Pfam" id="PF23598">
    <property type="entry name" value="LRR_14"/>
    <property type="match status" value="1"/>
</dbReference>
<keyword evidence="2" id="KW-0433">Leucine-rich repeat</keyword>
<dbReference type="OrthoDB" id="1517790at2759"/>
<dbReference type="PANTHER" id="PTHR47186">
    <property type="entry name" value="LEUCINE-RICH REPEAT-CONTAINING PROTEIN 57"/>
    <property type="match status" value="1"/>
</dbReference>
<evidence type="ECO:0000256" key="3">
    <source>
        <dbReference type="ARBA" id="ARBA00022737"/>
    </source>
</evidence>
<evidence type="ECO:0000313" key="10">
    <source>
        <dbReference type="EMBL" id="KAG8099913.1"/>
    </source>
</evidence>
<evidence type="ECO:0000259" key="9">
    <source>
        <dbReference type="Pfam" id="PF23598"/>
    </source>
</evidence>
<feature type="domain" description="Disease resistance R13L4/SHOC-2-like LRR" evidence="9">
    <location>
        <begin position="375"/>
        <end position="645"/>
    </location>
</feature>
<dbReference type="PANTHER" id="PTHR47186:SF57">
    <property type="entry name" value="OS02G0478300 PROTEIN"/>
    <property type="match status" value="1"/>
</dbReference>
<dbReference type="InterPro" id="IPR041118">
    <property type="entry name" value="Rx_N"/>
</dbReference>
<evidence type="ECO:0000256" key="6">
    <source>
        <dbReference type="ARBA" id="ARBA00023054"/>
    </source>
</evidence>
<comment type="similarity">
    <text evidence="1">Belongs to the disease resistance NB-LRR family.</text>
</comment>
<keyword evidence="11" id="KW-1185">Reference proteome</keyword>
<dbReference type="Proteomes" id="UP000729402">
    <property type="component" value="Unassembled WGS sequence"/>
</dbReference>
<evidence type="ECO:0000256" key="4">
    <source>
        <dbReference type="ARBA" id="ARBA00022741"/>
    </source>
</evidence>
<dbReference type="CDD" id="cd14798">
    <property type="entry name" value="RX-CC_like"/>
    <property type="match status" value="1"/>
</dbReference>
<sequence>MAEAIIGPLVGRLQELALGEARALVGVNADMQKLRDKLMWLQAFLREADAKRRAVSDEVTKVWVMQTRDAVFDAEDALDHYYLQLEKSKYPWWVRPTMKCVTTFTVEIHMRHKLARKIQAINSRLEDIIQNKSRYKIEEARKSEDATWKASTSISYTHRTWHSLHESNAEIYEKERAELEKALVTQPEESEGEGNQRPLLITVFGKSGIGKTTLIVQQLTEDNRNCPRKEVRDMFKEKFTDKKYLLVIDGEVSSTEWNDIWSCLLPGLVQSKERPAEWNKFEAHEASFTEVHSDDDIPTLTSSRRLSLQNYTNKYAILAHPLPKLRSIFSQFEQKPKIDEETLSRKMQDIICWSPQQRSAYDRNRNIKSHIKELLHGSEFLRVINMQGIEIGKKLSHAIGNVVHLQYLGITSCSLEHISSSIGRLTNLQTLDVRETNVRKLPKAFWMIETLRHVFGFCLELPKQIGNLKHLLTLDSICLKEHKDALEMTLGEMIHLELLVVWNISDSNVKALSSALKKLENLRTMILHGKIEVSSPFHSLKCMVLDGEVQNHLFNTKGMPNLIMLTLMITKVNQVFIDKLAELPSLAILTLCAGSYTEKELVFTSATFRCLSKLKVDVEELENVEINLKMLPKLQKCEIISHQTHQSHELVMSNEEGYTNFKINLLEEKDAVQRE</sequence>
<dbReference type="InterPro" id="IPR038005">
    <property type="entry name" value="RX-like_CC"/>
</dbReference>
<dbReference type="GO" id="GO:0006952">
    <property type="term" value="P:defense response"/>
    <property type="evidence" value="ECO:0007669"/>
    <property type="project" value="UniProtKB-KW"/>
</dbReference>
<keyword evidence="4" id="KW-0547">Nucleotide-binding</keyword>
<evidence type="ECO:0000313" key="11">
    <source>
        <dbReference type="Proteomes" id="UP000729402"/>
    </source>
</evidence>
<evidence type="ECO:0000259" key="8">
    <source>
        <dbReference type="Pfam" id="PF18052"/>
    </source>
</evidence>
<reference evidence="10" key="1">
    <citation type="journal article" date="2021" name="bioRxiv">
        <title>Whole Genome Assembly and Annotation of Northern Wild Rice, Zizania palustris L., Supports a Whole Genome Duplication in the Zizania Genus.</title>
        <authorList>
            <person name="Haas M."/>
            <person name="Kono T."/>
            <person name="Macchietto M."/>
            <person name="Millas R."/>
            <person name="McGilp L."/>
            <person name="Shao M."/>
            <person name="Duquette J."/>
            <person name="Hirsch C.N."/>
            <person name="Kimball J."/>
        </authorList>
    </citation>
    <scope>NUCLEOTIDE SEQUENCE</scope>
    <source>
        <tissue evidence="10">Fresh leaf tissue</tissue>
    </source>
</reference>
<protein>
    <recommendedName>
        <fullName evidence="12">Rx N-terminal domain-containing protein</fullName>
    </recommendedName>
</protein>
<dbReference type="EMBL" id="JAAALK010000079">
    <property type="protein sequence ID" value="KAG8099913.1"/>
    <property type="molecule type" value="Genomic_DNA"/>
</dbReference>
<comment type="caution">
    <text evidence="10">The sequence shown here is derived from an EMBL/GenBank/DDBJ whole genome shotgun (WGS) entry which is preliminary data.</text>
</comment>
<feature type="coiled-coil region" evidence="7">
    <location>
        <begin position="111"/>
        <end position="138"/>
    </location>
</feature>
<organism evidence="10 11">
    <name type="scientific">Zizania palustris</name>
    <name type="common">Northern wild rice</name>
    <dbReference type="NCBI Taxonomy" id="103762"/>
    <lineage>
        <taxon>Eukaryota</taxon>
        <taxon>Viridiplantae</taxon>
        <taxon>Streptophyta</taxon>
        <taxon>Embryophyta</taxon>
        <taxon>Tracheophyta</taxon>
        <taxon>Spermatophyta</taxon>
        <taxon>Magnoliopsida</taxon>
        <taxon>Liliopsida</taxon>
        <taxon>Poales</taxon>
        <taxon>Poaceae</taxon>
        <taxon>BOP clade</taxon>
        <taxon>Oryzoideae</taxon>
        <taxon>Oryzeae</taxon>
        <taxon>Zizaniinae</taxon>
        <taxon>Zizania</taxon>
    </lineage>
</organism>
<keyword evidence="6 7" id="KW-0175">Coiled coil</keyword>
<name>A0A8J6C578_ZIZPA</name>
<dbReference type="AlphaFoldDB" id="A0A8J6C578"/>
<keyword evidence="3" id="KW-0677">Repeat</keyword>
<dbReference type="GO" id="GO:0000166">
    <property type="term" value="F:nucleotide binding"/>
    <property type="evidence" value="ECO:0007669"/>
    <property type="project" value="UniProtKB-KW"/>
</dbReference>
<proteinExistence type="inferred from homology"/>
<evidence type="ECO:0000256" key="7">
    <source>
        <dbReference type="SAM" id="Coils"/>
    </source>
</evidence>
<dbReference type="InterPro" id="IPR055414">
    <property type="entry name" value="LRR_R13L4/SHOC2-like"/>
</dbReference>
<feature type="domain" description="Disease resistance N-terminal" evidence="8">
    <location>
        <begin position="6"/>
        <end position="94"/>
    </location>
</feature>
<reference evidence="10" key="2">
    <citation type="submission" date="2021-02" db="EMBL/GenBank/DDBJ databases">
        <authorList>
            <person name="Kimball J.A."/>
            <person name="Haas M.W."/>
            <person name="Macchietto M."/>
            <person name="Kono T."/>
            <person name="Duquette J."/>
            <person name="Shao M."/>
        </authorList>
    </citation>
    <scope>NUCLEOTIDE SEQUENCE</scope>
    <source>
        <tissue evidence="10">Fresh leaf tissue</tissue>
    </source>
</reference>